<protein>
    <submittedName>
        <fullName evidence="1">Uncharacterized protein</fullName>
    </submittedName>
</protein>
<evidence type="ECO:0000313" key="1">
    <source>
        <dbReference type="EMBL" id="QIB67124.1"/>
    </source>
</evidence>
<sequence>MKLSFIGSAHGTPSVKSFTKEGVRQYPLIKHFNSTDYEVEKSREGLRERVKYIQTHAARGDCMLKGYLTKPLSNESRAGAVDRDAPTENLILDIDGLTLPTLPAFEPPLDRTVLQEACEHIIQGLPAPFHDVSYIVHASSSLGMKGQKISLHIEFWLSGPTAPRALKEYVTYLNFAVELFNKNLTLTASGTALSYGLDRSVVDNTHIIYIGTPRFFDGLVDPIPDENDRIFLVEKTNLTLALAEEIEKHADASKNRRATTERVNALRATMGLPPHKEKSQMVSVNGQRIHVVTNPEEVAMTFAADNGDFVAYNVNGGDSAAYYVLKHKPQIVRNFKGEPNFLFEIADPETYHWHLEQFIGKVEPGKETGKVPPMPLVFRDEASNGYYNALLNTETGQIARIAKASRDGLPDWMVQYEGVMPDNVPIWNFQFNPQRDQSICFTDRFLNKYIPSEYMRYDNAMPSNYTAPLSYDTGLELERYCPVIAELILHVVGRDVATFNHFLNWLATAIQIKDKLATAWILQGTQGTGKGIFFDNILTPWSGTASGIANLTPPRCDWRILRTSSTSG</sequence>
<name>A0A6C0UB07_9GAMM</name>
<dbReference type="RefSeq" id="WP_163496551.1">
    <property type="nucleotide sequence ID" value="NZ_CP048711.1"/>
</dbReference>
<organism evidence="1 2">
    <name type="scientific">Kineobactrum salinum</name>
    <dbReference type="NCBI Taxonomy" id="2708301"/>
    <lineage>
        <taxon>Bacteria</taxon>
        <taxon>Pseudomonadati</taxon>
        <taxon>Pseudomonadota</taxon>
        <taxon>Gammaproteobacteria</taxon>
        <taxon>Cellvibrionales</taxon>
        <taxon>Halieaceae</taxon>
        <taxon>Kineobactrum</taxon>
    </lineage>
</organism>
<keyword evidence="2" id="KW-1185">Reference proteome</keyword>
<dbReference type="KEGG" id="kim:G3T16_18700"/>
<dbReference type="Proteomes" id="UP000477680">
    <property type="component" value="Chromosome"/>
</dbReference>
<proteinExistence type="predicted"/>
<dbReference type="EMBL" id="CP048711">
    <property type="protein sequence ID" value="QIB67124.1"/>
    <property type="molecule type" value="Genomic_DNA"/>
</dbReference>
<evidence type="ECO:0000313" key="2">
    <source>
        <dbReference type="Proteomes" id="UP000477680"/>
    </source>
</evidence>
<gene>
    <name evidence="1" type="ORF">G3T16_18700</name>
</gene>
<dbReference type="AlphaFoldDB" id="A0A6C0UB07"/>
<accession>A0A6C0UB07</accession>
<reference evidence="1 2" key="1">
    <citation type="submission" date="2020-02" db="EMBL/GenBank/DDBJ databases">
        <title>Genome sequencing for Kineobactrum sp. M2.</title>
        <authorList>
            <person name="Park S.-J."/>
        </authorList>
    </citation>
    <scope>NUCLEOTIDE SEQUENCE [LARGE SCALE GENOMIC DNA]</scope>
    <source>
        <strain evidence="1 2">M2</strain>
    </source>
</reference>